<keyword evidence="1" id="KW-0472">Membrane</keyword>
<dbReference type="Proteomes" id="UP000000547">
    <property type="component" value="Chromosome"/>
</dbReference>
<dbReference type="HOGENOM" id="CLU_3373149_0_0_6"/>
<sequence>MKILLVSLISEGYILMTIVVFIGGVRLNKSVAYT</sequence>
<dbReference type="EMBL" id="CP000083">
    <property type="protein sequence ID" value="AAZ24212.1"/>
    <property type="molecule type" value="Genomic_DNA"/>
</dbReference>
<feature type="transmembrane region" description="Helical" evidence="1">
    <location>
        <begin position="6"/>
        <end position="25"/>
    </location>
</feature>
<proteinExistence type="predicted"/>
<dbReference type="KEGG" id="cps:CPS_0966"/>
<evidence type="ECO:0000313" key="3">
    <source>
        <dbReference type="Proteomes" id="UP000000547"/>
    </source>
</evidence>
<organism evidence="2 3">
    <name type="scientific">Colwellia psychrerythraea (strain 34H / ATCC BAA-681)</name>
    <name type="common">Vibrio psychroerythus</name>
    <dbReference type="NCBI Taxonomy" id="167879"/>
    <lineage>
        <taxon>Bacteria</taxon>
        <taxon>Pseudomonadati</taxon>
        <taxon>Pseudomonadota</taxon>
        <taxon>Gammaproteobacteria</taxon>
        <taxon>Alteromonadales</taxon>
        <taxon>Colwelliaceae</taxon>
        <taxon>Colwellia</taxon>
    </lineage>
</organism>
<gene>
    <name evidence="2" type="ordered locus">CPS_0966</name>
</gene>
<reference evidence="2" key="1">
    <citation type="journal article" date="2005" name="Proc. Natl. Acad. Sci. U.S.A.">
        <title>The psychrophilic lifestyle as revealed by the genome sequence of Colwellia psychrerythraea 34H through genomic and proteomic analyses.</title>
        <authorList>
            <person name="Methe B.A."/>
            <person name="Nelson K.E."/>
            <person name="Deming J.W."/>
            <person name="Momen B."/>
            <person name="Melamud E."/>
            <person name="Zhang X."/>
            <person name="Moult J."/>
            <person name="Madupu R."/>
            <person name="Nelson W.C."/>
            <person name="Dodson R.J."/>
            <person name="Brinkac L.M."/>
            <person name="Daugherty S.C."/>
            <person name="Durkin A.S."/>
            <person name="DeBoy R.T."/>
            <person name="Kolonay J.F."/>
            <person name="Sullivan S.A."/>
            <person name="Zhou L."/>
            <person name="Davidsen T.M."/>
            <person name="Wu M."/>
            <person name="Huston A.L."/>
            <person name="Lewis M."/>
            <person name="Weaver B."/>
            <person name="Weidman J.F."/>
            <person name="Khouri H."/>
            <person name="Utterback T.R."/>
            <person name="Feldblyum T.V."/>
            <person name="Fraser C.M."/>
        </authorList>
    </citation>
    <scope>NUCLEOTIDE SEQUENCE [LARGE SCALE GENOMIC DNA]</scope>
    <source>
        <strain evidence="2">34H</strain>
    </source>
</reference>
<dbReference type="STRING" id="167879.CPS_0966"/>
<accession>Q487Q0</accession>
<name>Q487Q0_COLP3</name>
<evidence type="ECO:0000256" key="1">
    <source>
        <dbReference type="SAM" id="Phobius"/>
    </source>
</evidence>
<evidence type="ECO:0000313" key="2">
    <source>
        <dbReference type="EMBL" id="AAZ24212.1"/>
    </source>
</evidence>
<keyword evidence="1" id="KW-0812">Transmembrane</keyword>
<dbReference type="AlphaFoldDB" id="Q487Q0"/>
<keyword evidence="1" id="KW-1133">Transmembrane helix</keyword>
<protein>
    <submittedName>
        <fullName evidence="2">Uncharacterized protein</fullName>
    </submittedName>
</protein>